<reference evidence="2" key="1">
    <citation type="submission" date="2016-05" db="EMBL/GenBank/DDBJ databases">
        <authorList>
            <person name="Naeem Raeece"/>
        </authorList>
    </citation>
    <scope>NUCLEOTIDE SEQUENCE [LARGE SCALE GENOMIC DNA]</scope>
</reference>
<name>A0A1A8Z0L0_PLAOA</name>
<keyword evidence="2" id="KW-1185">Reference proteome</keyword>
<organism evidence="1 2">
    <name type="scientific">Plasmodium ovale wallikeri</name>
    <dbReference type="NCBI Taxonomy" id="864142"/>
    <lineage>
        <taxon>Eukaryota</taxon>
        <taxon>Sar</taxon>
        <taxon>Alveolata</taxon>
        <taxon>Apicomplexa</taxon>
        <taxon>Aconoidasida</taxon>
        <taxon>Haemosporida</taxon>
        <taxon>Plasmodiidae</taxon>
        <taxon>Plasmodium</taxon>
        <taxon>Plasmodium (Plasmodium)</taxon>
    </lineage>
</organism>
<sequence>MLLFRPCVDYWENCENGDSLNVQKGAHKDVYKCSYKKGVTQKPMRRRNQTAKLQKWKMGQINRSTGSAVSRLILCPWEMENGENLQCSKKNK</sequence>
<evidence type="ECO:0000313" key="1">
    <source>
        <dbReference type="EMBL" id="SBT37372.1"/>
    </source>
</evidence>
<protein>
    <submittedName>
        <fullName evidence="1">Uncharacterized protein</fullName>
    </submittedName>
</protein>
<evidence type="ECO:0000313" key="2">
    <source>
        <dbReference type="Proteomes" id="UP000078555"/>
    </source>
</evidence>
<accession>A0A1A8Z0L0</accession>
<gene>
    <name evidence="1" type="ORF">POVWA1_035730</name>
</gene>
<proteinExistence type="predicted"/>
<dbReference type="Proteomes" id="UP000078555">
    <property type="component" value="Unassembled WGS sequence"/>
</dbReference>
<dbReference type="AlphaFoldDB" id="A0A1A8Z0L0"/>
<dbReference type="EMBL" id="FLRD01000103">
    <property type="protein sequence ID" value="SBT37372.1"/>
    <property type="molecule type" value="Genomic_DNA"/>
</dbReference>